<proteinExistence type="predicted"/>
<comment type="caution">
    <text evidence="2">The sequence shown here is derived from an EMBL/GenBank/DDBJ whole genome shotgun (WGS) entry which is preliminary data.</text>
</comment>
<dbReference type="Proteomes" id="UP000018211">
    <property type="component" value="Unassembled WGS sequence"/>
</dbReference>
<feature type="transmembrane region" description="Helical" evidence="1">
    <location>
        <begin position="6"/>
        <end position="28"/>
    </location>
</feature>
<evidence type="ECO:0000313" key="3">
    <source>
        <dbReference type="Proteomes" id="UP000018211"/>
    </source>
</evidence>
<name>A0AAV2VJT6_9VIBR</name>
<dbReference type="EMBL" id="CAOF01000023">
    <property type="protein sequence ID" value="CCO44689.1"/>
    <property type="molecule type" value="Genomic_DNA"/>
</dbReference>
<evidence type="ECO:0000256" key="1">
    <source>
        <dbReference type="SAM" id="Phobius"/>
    </source>
</evidence>
<protein>
    <submittedName>
        <fullName evidence="2">Uncharacterized protein</fullName>
    </submittedName>
</protein>
<organism evidence="2 3">
    <name type="scientific">Vibrio nigripulchritudo SOn1</name>
    <dbReference type="NCBI Taxonomy" id="1238450"/>
    <lineage>
        <taxon>Bacteria</taxon>
        <taxon>Pseudomonadati</taxon>
        <taxon>Pseudomonadota</taxon>
        <taxon>Gammaproteobacteria</taxon>
        <taxon>Vibrionales</taxon>
        <taxon>Vibrionaceae</taxon>
        <taxon>Vibrio</taxon>
    </lineage>
</organism>
<dbReference type="RefSeq" id="WP_022599673.1">
    <property type="nucleotide sequence ID" value="NZ_LK391965.1"/>
</dbReference>
<keyword evidence="1" id="KW-0472">Membrane</keyword>
<sequence length="169" mass="19143">MRKRSFGFSMFDGLMSTAVFSIMAMTAAPKFFSMQSEYNQALIEGLASKVIHAAENAYLESHKQGTDLEEFGMLPGYGQLQYGYPSVRIGGLANFIDLDMGYRHTDKTWVWVAHHAIHTDRQDSWLLTRSEWVEHPSRNGIESTQCYVKYTAPMYSGDSFQVESITQGC</sequence>
<dbReference type="AlphaFoldDB" id="A0AAV2VJT6"/>
<evidence type="ECO:0000313" key="2">
    <source>
        <dbReference type="EMBL" id="CCO44689.1"/>
    </source>
</evidence>
<keyword evidence="1" id="KW-0812">Transmembrane</keyword>
<reference evidence="2 3" key="1">
    <citation type="journal article" date="2013" name="ISME J.">
        <title>Comparative genomics of pathogenic lineages of Vibrio nigripulchritudo identifies virulence-associated traits.</title>
        <authorList>
            <person name="Goudenege D."/>
            <person name="Labreuche Y."/>
            <person name="Krin E."/>
            <person name="Ansquer D."/>
            <person name="Mangenot S."/>
            <person name="Calteau A."/>
            <person name="Medigue C."/>
            <person name="Mazel D."/>
            <person name="Polz M.F."/>
            <person name="Le Roux F."/>
        </authorList>
    </citation>
    <scope>NUCLEOTIDE SEQUENCE [LARGE SCALE GENOMIC DNA]</scope>
    <source>
        <strain evidence="2 3">SOn1</strain>
    </source>
</reference>
<gene>
    <name evidence="2" type="ORF">VIBNISOn1_1190034</name>
</gene>
<keyword evidence="1" id="KW-1133">Transmembrane helix</keyword>
<accession>A0AAV2VJT6</accession>